<dbReference type="SUPFAM" id="SSF89392">
    <property type="entry name" value="Prokaryotic lipoproteins and lipoprotein localization factors"/>
    <property type="match status" value="1"/>
</dbReference>
<evidence type="ECO:0000313" key="4">
    <source>
        <dbReference type="Proteomes" id="UP000248259"/>
    </source>
</evidence>
<dbReference type="RefSeq" id="WP_110525192.1">
    <property type="nucleotide sequence ID" value="NZ_QKOE01000008.1"/>
</dbReference>
<dbReference type="EMBL" id="QKOE01000008">
    <property type="protein sequence ID" value="PZA16225.1"/>
    <property type="molecule type" value="Genomic_DNA"/>
</dbReference>
<keyword evidence="3" id="KW-0449">Lipoprotein</keyword>
<dbReference type="CDD" id="cd16325">
    <property type="entry name" value="LolA"/>
    <property type="match status" value="1"/>
</dbReference>
<gene>
    <name evidence="3" type="ORF">DNK49_13005</name>
</gene>
<comment type="caution">
    <text evidence="3">The sequence shown here is derived from an EMBL/GenBank/DDBJ whole genome shotgun (WGS) entry which is preliminary data.</text>
</comment>
<keyword evidence="4" id="KW-1185">Reference proteome</keyword>
<name>A0A323UUU8_9RHOO</name>
<accession>A0A323UUU8</accession>
<organism evidence="3 4">
    <name type="scientific">Parazoarcus communis SWub3 = DSM 12120</name>
    <dbReference type="NCBI Taxonomy" id="1121029"/>
    <lineage>
        <taxon>Bacteria</taxon>
        <taxon>Pseudomonadati</taxon>
        <taxon>Pseudomonadota</taxon>
        <taxon>Betaproteobacteria</taxon>
        <taxon>Rhodocyclales</taxon>
        <taxon>Zoogloeaceae</taxon>
        <taxon>Parazoarcus</taxon>
    </lineage>
</organism>
<evidence type="ECO:0000256" key="1">
    <source>
        <dbReference type="ARBA" id="ARBA00022729"/>
    </source>
</evidence>
<evidence type="ECO:0000256" key="2">
    <source>
        <dbReference type="SAM" id="SignalP"/>
    </source>
</evidence>
<protein>
    <submittedName>
        <fullName evidence="3">Outer membrane lipoprotein carrier protein LolA</fullName>
    </submittedName>
</protein>
<dbReference type="InterPro" id="IPR029046">
    <property type="entry name" value="LolA/LolB/LppX"/>
</dbReference>
<dbReference type="InterPro" id="IPR004564">
    <property type="entry name" value="OM_lipoprot_carrier_LolA-like"/>
</dbReference>
<reference evidence="3 4" key="1">
    <citation type="submission" date="2018-06" db="EMBL/GenBank/DDBJ databases">
        <title>Azoarcus communis strain SWub3 genome.</title>
        <authorList>
            <person name="Zorraquino Salvo V."/>
            <person name="Toubiana D."/>
            <person name="Blumwald E."/>
        </authorList>
    </citation>
    <scope>NUCLEOTIDE SEQUENCE [LARGE SCALE GENOMIC DNA]</scope>
    <source>
        <strain evidence="3 4">SWub3</strain>
    </source>
</reference>
<feature type="chain" id="PRO_5016396359" evidence="2">
    <location>
        <begin position="20"/>
        <end position="186"/>
    </location>
</feature>
<dbReference type="Proteomes" id="UP000248259">
    <property type="component" value="Unassembled WGS sequence"/>
</dbReference>
<dbReference type="Pfam" id="PF19574">
    <property type="entry name" value="LolA_3"/>
    <property type="match status" value="1"/>
</dbReference>
<feature type="signal peptide" evidence="2">
    <location>
        <begin position="1"/>
        <end position="19"/>
    </location>
</feature>
<sequence>MIRYCVAFLLSIGLSVTHAAEWGVDQLMRTLADNGGGRVRFVETRYLAILEQPLTATGELVYIAPARLERHTETPVKETMVLDGDTLTLNREGKTHTLRLRDYPEVATLIDSIRATLAGDQQRLARSYALSVSGQASRWQLDLLPSDPGISKVVSRIRIGGRHGAVNEVEILQADGDRSVMSITPK</sequence>
<proteinExistence type="predicted"/>
<dbReference type="Gene3D" id="2.50.20.10">
    <property type="entry name" value="Lipoprotein localisation LolA/LolB/LppX"/>
    <property type="match status" value="1"/>
</dbReference>
<keyword evidence="1 2" id="KW-0732">Signal</keyword>
<dbReference type="OrthoDB" id="5297911at2"/>
<evidence type="ECO:0000313" key="3">
    <source>
        <dbReference type="EMBL" id="PZA16225.1"/>
    </source>
</evidence>
<dbReference type="AlphaFoldDB" id="A0A323UUU8"/>